<proteinExistence type="predicted"/>
<organism evidence="1 2">
    <name type="scientific">Solanum bulbocastanum</name>
    <name type="common">Wild potato</name>
    <dbReference type="NCBI Taxonomy" id="147425"/>
    <lineage>
        <taxon>Eukaryota</taxon>
        <taxon>Viridiplantae</taxon>
        <taxon>Streptophyta</taxon>
        <taxon>Embryophyta</taxon>
        <taxon>Tracheophyta</taxon>
        <taxon>Spermatophyta</taxon>
        <taxon>Magnoliopsida</taxon>
        <taxon>eudicotyledons</taxon>
        <taxon>Gunneridae</taxon>
        <taxon>Pentapetalae</taxon>
        <taxon>asterids</taxon>
        <taxon>lamiids</taxon>
        <taxon>Solanales</taxon>
        <taxon>Solanaceae</taxon>
        <taxon>Solanoideae</taxon>
        <taxon>Solaneae</taxon>
        <taxon>Solanum</taxon>
    </lineage>
</organism>
<protein>
    <submittedName>
        <fullName evidence="1">Uncharacterized protein</fullName>
    </submittedName>
</protein>
<sequence>MEISTTSVASTAIANVLNAFSGSSLHSRTAHLLTTNSWIPSWFGLLIETVQ</sequence>
<accession>A0AAN8TB33</accession>
<gene>
    <name evidence="1" type="ORF">RDI58_018678</name>
</gene>
<dbReference type="Proteomes" id="UP001371456">
    <property type="component" value="Unassembled WGS sequence"/>
</dbReference>
<name>A0AAN8TB33_SOLBU</name>
<evidence type="ECO:0000313" key="1">
    <source>
        <dbReference type="EMBL" id="KAK6785223.1"/>
    </source>
</evidence>
<keyword evidence="2" id="KW-1185">Reference proteome</keyword>
<reference evidence="1 2" key="1">
    <citation type="submission" date="2024-02" db="EMBL/GenBank/DDBJ databases">
        <title>de novo genome assembly of Solanum bulbocastanum strain 11H21.</title>
        <authorList>
            <person name="Hosaka A.J."/>
        </authorList>
    </citation>
    <scope>NUCLEOTIDE SEQUENCE [LARGE SCALE GENOMIC DNA]</scope>
    <source>
        <tissue evidence="1">Young leaves</tissue>
    </source>
</reference>
<comment type="caution">
    <text evidence="1">The sequence shown here is derived from an EMBL/GenBank/DDBJ whole genome shotgun (WGS) entry which is preliminary data.</text>
</comment>
<evidence type="ECO:0000313" key="2">
    <source>
        <dbReference type="Proteomes" id="UP001371456"/>
    </source>
</evidence>
<dbReference type="AlphaFoldDB" id="A0AAN8TB33"/>
<dbReference type="EMBL" id="JBANQN010000007">
    <property type="protein sequence ID" value="KAK6785223.1"/>
    <property type="molecule type" value="Genomic_DNA"/>
</dbReference>